<name>A0AAD4CDP6_ASPNN</name>
<organism evidence="1 2">
    <name type="scientific">Aspergillus nanangensis</name>
    <dbReference type="NCBI Taxonomy" id="2582783"/>
    <lineage>
        <taxon>Eukaryota</taxon>
        <taxon>Fungi</taxon>
        <taxon>Dikarya</taxon>
        <taxon>Ascomycota</taxon>
        <taxon>Pezizomycotina</taxon>
        <taxon>Eurotiomycetes</taxon>
        <taxon>Eurotiomycetidae</taxon>
        <taxon>Eurotiales</taxon>
        <taxon>Aspergillaceae</taxon>
        <taxon>Aspergillus</taxon>
        <taxon>Aspergillus subgen. Circumdati</taxon>
    </lineage>
</organism>
<proteinExistence type="predicted"/>
<keyword evidence="2" id="KW-1185">Reference proteome</keyword>
<reference evidence="1" key="2">
    <citation type="submission" date="2020-02" db="EMBL/GenBank/DDBJ databases">
        <authorList>
            <person name="Gilchrist C.L.M."/>
            <person name="Chooi Y.-H."/>
        </authorList>
    </citation>
    <scope>NUCLEOTIDE SEQUENCE</scope>
    <source>
        <strain evidence="1">MST-FP2251</strain>
    </source>
</reference>
<evidence type="ECO:0000313" key="2">
    <source>
        <dbReference type="Proteomes" id="UP001194746"/>
    </source>
</evidence>
<dbReference type="AlphaFoldDB" id="A0AAD4CDP6"/>
<protein>
    <submittedName>
        <fullName evidence="1">Uncharacterized protein</fullName>
    </submittedName>
</protein>
<comment type="caution">
    <text evidence="1">The sequence shown here is derived from an EMBL/GenBank/DDBJ whole genome shotgun (WGS) entry which is preliminary data.</text>
</comment>
<dbReference type="Proteomes" id="UP001194746">
    <property type="component" value="Unassembled WGS sequence"/>
</dbReference>
<gene>
    <name evidence="1" type="ORF">FE257_001458</name>
</gene>
<reference evidence="1" key="1">
    <citation type="journal article" date="2019" name="Beilstein J. Org. Chem.">
        <title>Nanangenines: drimane sesquiterpenoids as the dominant metabolite cohort of a novel Australian fungus, Aspergillus nanangensis.</title>
        <authorList>
            <person name="Lacey H.J."/>
            <person name="Gilchrist C.L.M."/>
            <person name="Crombie A."/>
            <person name="Kalaitzis J.A."/>
            <person name="Vuong D."/>
            <person name="Rutledge P.J."/>
            <person name="Turner P."/>
            <person name="Pitt J.I."/>
            <person name="Lacey E."/>
            <person name="Chooi Y.H."/>
            <person name="Piggott A.M."/>
        </authorList>
    </citation>
    <scope>NUCLEOTIDE SEQUENCE</scope>
    <source>
        <strain evidence="1">MST-FP2251</strain>
    </source>
</reference>
<accession>A0AAD4CDP6</accession>
<sequence>MLMEPRSQEWEPPADHFIMESMIDCYLSSDYDDPNFLAWSGPSILSPLTQAEGLFRYVSSIFPSHIHWLEIQFSVIHKYTGESIAVLPFFLPRVEHTPGNLARCRERIWRLVVQCSRSKSSADFRFEIFIWPRDALGWSVNGTIGRFDSISPEWTLNPARFVHNIYYS</sequence>
<evidence type="ECO:0000313" key="1">
    <source>
        <dbReference type="EMBL" id="KAF9884574.1"/>
    </source>
</evidence>
<dbReference type="EMBL" id="VCAU01000118">
    <property type="protein sequence ID" value="KAF9884574.1"/>
    <property type="molecule type" value="Genomic_DNA"/>
</dbReference>